<dbReference type="FunFam" id="2.30.29.150:FF:000001">
    <property type="entry name" value="Fact complex subunit ssrp1"/>
    <property type="match status" value="1"/>
</dbReference>
<dbReference type="Gene3D" id="2.30.29.150">
    <property type="match status" value="1"/>
</dbReference>
<keyword evidence="4 9" id="KW-0227">DNA damage</keyword>
<gene>
    <name evidence="12" type="ORF">DLAC_05184</name>
</gene>
<comment type="similarity">
    <text evidence="1 9">Belongs to the SSRP1 family.</text>
</comment>
<dbReference type="GO" id="GO:0006260">
    <property type="term" value="P:DNA replication"/>
    <property type="evidence" value="ECO:0007669"/>
    <property type="project" value="UniProtKB-KW"/>
</dbReference>
<evidence type="ECO:0000256" key="8">
    <source>
        <dbReference type="ARBA" id="ARBA00023242"/>
    </source>
</evidence>
<accession>A0A151ZIG3</accession>
<evidence type="ECO:0000256" key="10">
    <source>
        <dbReference type="SAM" id="MobiDB-lite"/>
    </source>
</evidence>
<keyword evidence="2 9" id="KW-0158">Chromosome</keyword>
<dbReference type="GO" id="GO:0003677">
    <property type="term" value="F:DNA binding"/>
    <property type="evidence" value="ECO:0007669"/>
    <property type="project" value="InterPro"/>
</dbReference>
<reference evidence="12 13" key="1">
    <citation type="submission" date="2015-12" db="EMBL/GenBank/DDBJ databases">
        <title>Dictyostelia acquired genes for synthesis and detection of signals that induce cell-type specialization by lateral gene transfer from prokaryotes.</title>
        <authorList>
            <person name="Gloeckner G."/>
            <person name="Schaap P."/>
        </authorList>
    </citation>
    <scope>NUCLEOTIDE SEQUENCE [LARGE SCALE GENOMIC DNA]</scope>
    <source>
        <strain evidence="12 13">TK</strain>
    </source>
</reference>
<feature type="region of interest" description="Disordered" evidence="10">
    <location>
        <begin position="492"/>
        <end position="542"/>
    </location>
</feature>
<dbReference type="STRING" id="361077.A0A151ZIG3"/>
<dbReference type="InParanoid" id="A0A151ZIG3"/>
<dbReference type="InterPro" id="IPR035417">
    <property type="entry name" value="SSRP1/POB3_N"/>
</dbReference>
<dbReference type="GO" id="GO:0006281">
    <property type="term" value="P:DNA repair"/>
    <property type="evidence" value="ECO:0007669"/>
    <property type="project" value="UniProtKB-KW"/>
</dbReference>
<dbReference type="InterPro" id="IPR024954">
    <property type="entry name" value="SSRP1_DD"/>
</dbReference>
<dbReference type="SMART" id="SM01287">
    <property type="entry name" value="Rtt106"/>
    <property type="match status" value="1"/>
</dbReference>
<keyword evidence="5 9" id="KW-0805">Transcription regulation</keyword>
<dbReference type="AlphaFoldDB" id="A0A151ZIG3"/>
<dbReference type="OrthoDB" id="498543at2759"/>
<dbReference type="Pfam" id="PF17292">
    <property type="entry name" value="POB3_N"/>
    <property type="match status" value="1"/>
</dbReference>
<dbReference type="OMA" id="QVVTKIF"/>
<protein>
    <recommendedName>
        <fullName evidence="9">FACT complex subunit SSRP1</fullName>
    </recommendedName>
</protein>
<dbReference type="PANTHER" id="PTHR45849">
    <property type="entry name" value="FACT COMPLEX SUBUNIT SSRP1"/>
    <property type="match status" value="1"/>
</dbReference>
<keyword evidence="13" id="KW-1185">Reference proteome</keyword>
<comment type="subcellular location">
    <subcellularLocation>
        <location evidence="9">Nucleus</location>
    </subcellularLocation>
    <subcellularLocation>
        <location evidence="9">Chromosome</location>
    </subcellularLocation>
</comment>
<evidence type="ECO:0000259" key="11">
    <source>
        <dbReference type="SMART" id="SM01287"/>
    </source>
</evidence>
<evidence type="ECO:0000313" key="12">
    <source>
        <dbReference type="EMBL" id="KYQ93791.1"/>
    </source>
</evidence>
<name>A0A151ZIG3_TIELA</name>
<dbReference type="Pfam" id="PF03531">
    <property type="entry name" value="SSrecog"/>
    <property type="match status" value="1"/>
</dbReference>
<evidence type="ECO:0000256" key="1">
    <source>
        <dbReference type="ARBA" id="ARBA00010060"/>
    </source>
</evidence>
<dbReference type="PANTHER" id="PTHR45849:SF1">
    <property type="entry name" value="FACT COMPLEX SUBUNIT SSRP1"/>
    <property type="match status" value="1"/>
</dbReference>
<evidence type="ECO:0000313" key="13">
    <source>
        <dbReference type="Proteomes" id="UP000076078"/>
    </source>
</evidence>
<comment type="caution">
    <text evidence="12">The sequence shown here is derived from an EMBL/GenBank/DDBJ whole genome shotgun (WGS) entry which is preliminary data.</text>
</comment>
<keyword evidence="8 9" id="KW-0539">Nucleus</keyword>
<evidence type="ECO:0000256" key="3">
    <source>
        <dbReference type="ARBA" id="ARBA00022705"/>
    </source>
</evidence>
<dbReference type="SUPFAM" id="SSF50729">
    <property type="entry name" value="PH domain-like"/>
    <property type="match status" value="1"/>
</dbReference>
<dbReference type="GO" id="GO:0042393">
    <property type="term" value="F:histone binding"/>
    <property type="evidence" value="ECO:0007669"/>
    <property type="project" value="TreeGrafter"/>
</dbReference>
<feature type="domain" description="Histone chaperone RTT106/FACT complex subunit SPT16-like middle" evidence="11">
    <location>
        <begin position="394"/>
        <end position="489"/>
    </location>
</feature>
<dbReference type="Gene3D" id="2.30.29.30">
    <property type="entry name" value="Pleckstrin-homology domain (PH domain)/Phosphotyrosine-binding domain (PTB)"/>
    <property type="match status" value="2"/>
</dbReference>
<dbReference type="CDD" id="cd13230">
    <property type="entry name" value="PH1_SSRP1-like"/>
    <property type="match status" value="1"/>
</dbReference>
<dbReference type="PRINTS" id="PR00887">
    <property type="entry name" value="SSRCOGNITION"/>
</dbReference>
<dbReference type="InterPro" id="IPR011993">
    <property type="entry name" value="PH-like_dom_sf"/>
</dbReference>
<feature type="region of interest" description="Disordered" evidence="10">
    <location>
        <begin position="176"/>
        <end position="230"/>
    </location>
</feature>
<dbReference type="Pfam" id="PF21103">
    <property type="entry name" value="PH1_SSRP1-like"/>
    <property type="match status" value="1"/>
</dbReference>
<organism evidence="12 13">
    <name type="scientific">Tieghemostelium lacteum</name>
    <name type="common">Slime mold</name>
    <name type="synonym">Dictyostelium lacteum</name>
    <dbReference type="NCBI Taxonomy" id="361077"/>
    <lineage>
        <taxon>Eukaryota</taxon>
        <taxon>Amoebozoa</taxon>
        <taxon>Evosea</taxon>
        <taxon>Eumycetozoa</taxon>
        <taxon>Dictyostelia</taxon>
        <taxon>Dictyosteliales</taxon>
        <taxon>Raperosteliaceae</taxon>
        <taxon>Tieghemostelium</taxon>
    </lineage>
</organism>
<keyword evidence="3 9" id="KW-0235">DNA replication</keyword>
<feature type="compositionally biased region" description="Basic and acidic residues" evidence="10">
    <location>
        <begin position="195"/>
        <end position="213"/>
    </location>
</feature>
<dbReference type="InterPro" id="IPR050454">
    <property type="entry name" value="RTT106/SSRP1_HistChap/FACT"/>
</dbReference>
<feature type="compositionally biased region" description="Acidic residues" evidence="10">
    <location>
        <begin position="214"/>
        <end position="230"/>
    </location>
</feature>
<evidence type="ECO:0000256" key="6">
    <source>
        <dbReference type="ARBA" id="ARBA00023163"/>
    </source>
</evidence>
<comment type="function">
    <text evidence="9">Component of the FACT complex, a general chromatin factor that acts to reorganize nucleosomes. The FACT complex is involved in multiple processes that require DNA as a template such as mRNA elongation, DNA replication and DNA repair. During transcription elongation the FACT complex acts as a histone chaperone that both destabilizes and restores nucleosomal structure. It facilitates the passage of RNA polymerase II and transcription by promoting the dissociation of one histone H2A-H2B dimer from the nucleosome, then subsequently promotes the reestablishment of the nucleosome following the passage of RNA polymerase II.</text>
</comment>
<feature type="compositionally biased region" description="Acidic residues" evidence="10">
    <location>
        <begin position="499"/>
        <end position="530"/>
    </location>
</feature>
<dbReference type="Proteomes" id="UP000076078">
    <property type="component" value="Unassembled WGS sequence"/>
</dbReference>
<proteinExistence type="inferred from homology"/>
<dbReference type="InterPro" id="IPR013719">
    <property type="entry name" value="RTT106/SPT16-like_middle_dom"/>
</dbReference>
<evidence type="ECO:0000256" key="2">
    <source>
        <dbReference type="ARBA" id="ARBA00022454"/>
    </source>
</evidence>
<dbReference type="InterPro" id="IPR048993">
    <property type="entry name" value="SSRP1-like_PH1"/>
</dbReference>
<dbReference type="Gene3D" id="2.30.29.220">
    <property type="entry name" value="Structure-specific recognition protein (SSRP1)"/>
    <property type="match status" value="1"/>
</dbReference>
<evidence type="ECO:0000256" key="9">
    <source>
        <dbReference type="RuleBase" id="RU364013"/>
    </source>
</evidence>
<dbReference type="GO" id="GO:0035101">
    <property type="term" value="C:FACT complex"/>
    <property type="evidence" value="ECO:0007669"/>
    <property type="project" value="TreeGrafter"/>
</dbReference>
<dbReference type="InterPro" id="IPR000969">
    <property type="entry name" value="SSRP1/POB3"/>
</dbReference>
<evidence type="ECO:0000256" key="7">
    <source>
        <dbReference type="ARBA" id="ARBA00023204"/>
    </source>
</evidence>
<dbReference type="CDD" id="cd13231">
    <property type="entry name" value="PH2_SSRP1-like"/>
    <property type="match status" value="1"/>
</dbReference>
<evidence type="ECO:0000256" key="4">
    <source>
        <dbReference type="ARBA" id="ARBA00022763"/>
    </source>
</evidence>
<dbReference type="GO" id="GO:0031491">
    <property type="term" value="F:nucleosome binding"/>
    <property type="evidence" value="ECO:0007669"/>
    <property type="project" value="TreeGrafter"/>
</dbReference>
<dbReference type="Pfam" id="PF08512">
    <property type="entry name" value="Rttp106-like_middle"/>
    <property type="match status" value="1"/>
</dbReference>
<keyword evidence="6 9" id="KW-0804">Transcription</keyword>
<sequence length="542" mass="61111">MASTTVAPTGPQFNNITVGGKIGSVRGILKLTTTQITWKPDIGKAENVNPNDLESVSWIRITPKVFQISLLLRNGIVVKYDGFRESDLDLLKKFFESVRFDIQTVDLSTKGNNFGELIVGNTMITFMHEEKVVFEFPTSEVTQTSINQKNELTLEFQRPSNAEVEDETLVEIRFFTPNRHAEGETTGGSTVSETAKPKESKKSKDKEGDQEMKDQEEEESDGGESDEEEEKLTIVELMQQQIKDKSDVSSVGKSLVVLSNIQFLTPRGRIDIEMYASFLKLHGKTHDYKVNYTSISKLFIFEHQDRLVNFVISLDPPVRQGKTKYSHLVIQFPLEDEEISLDLNLTEELKEKFSSLPESIQGKRTQILANLLKIMTNGKRITPPGSFKGHDGAFNSVKCSLKANEGYLHPLEKSFFFLNKPPTYISYDEIVSVEFTRVSMAMGGANSRTFDMSLSLKSNTSIQFTSIPKAEYNVLYSFLKERKLQIETPDTTVNPAMLIDDDSDDSDYVSGEEESEPESDSSDPDDVDSEEEKKSKKKHKSK</sequence>
<dbReference type="EMBL" id="LODT01000025">
    <property type="protein sequence ID" value="KYQ93791.1"/>
    <property type="molecule type" value="Genomic_DNA"/>
</dbReference>
<evidence type="ECO:0000256" key="5">
    <source>
        <dbReference type="ARBA" id="ARBA00023015"/>
    </source>
</evidence>
<dbReference type="FunCoup" id="A0A151ZIG3">
    <property type="interactions" value="906"/>
</dbReference>
<keyword evidence="7 9" id="KW-0234">DNA repair</keyword>
<dbReference type="InterPro" id="IPR038167">
    <property type="entry name" value="SSRP1_sf"/>
</dbReference>